<dbReference type="Pfam" id="PF01636">
    <property type="entry name" value="APH"/>
    <property type="match status" value="1"/>
</dbReference>
<evidence type="ECO:0000313" key="2">
    <source>
        <dbReference type="EMBL" id="SBT63413.1"/>
    </source>
</evidence>
<sequence length="347" mass="37551">MGGAGVDVGGFRENRVVGPGVGCDALVVIDKPDVDERALAATVSAAWAVDVAELAFLPVGLDGHAWAYRVDTAHGQRYFLKLRHGAFTRAAVLLPGFLRARGIRQVVAPIDPPGGTGHAFGDYRLLLYPFHDGGSLWSRGLTDRQWTEYGEFLGRLHTVAPSAEVAAALPVETYRSGAGNRLRALSGQAAASPDLGGFWDRYGDALHRLSALVDDLAARVPRGRHVICHADIHPGNLIADGAGPLHVVDWDAPILAPRERDLMFVLSQDFGDHPVDARRADLFRRGYGPWEPDPTTLSYYRGERHLDDVAAFLDSILNSGGGPESRANDLHWLTRIAETVAHPDYAP</sequence>
<evidence type="ECO:0000259" key="1">
    <source>
        <dbReference type="Pfam" id="PF01636"/>
    </source>
</evidence>
<dbReference type="GO" id="GO:0016740">
    <property type="term" value="F:transferase activity"/>
    <property type="evidence" value="ECO:0007669"/>
    <property type="project" value="UniProtKB-KW"/>
</dbReference>
<dbReference type="STRING" id="946078.GA0070622_0363"/>
<dbReference type="Gene3D" id="3.30.200.20">
    <property type="entry name" value="Phosphorylase Kinase, domain 1"/>
    <property type="match status" value="1"/>
</dbReference>
<proteinExistence type="predicted"/>
<dbReference type="Proteomes" id="UP000199558">
    <property type="component" value="Unassembled WGS sequence"/>
</dbReference>
<dbReference type="AlphaFoldDB" id="A0A1A9B2R5"/>
<protein>
    <submittedName>
        <fullName evidence="2">Spectinomycin phosphotransferase</fullName>
    </submittedName>
</protein>
<dbReference type="EMBL" id="FLRH01000003">
    <property type="protein sequence ID" value="SBT63413.1"/>
    <property type="molecule type" value="Genomic_DNA"/>
</dbReference>
<organism evidence="2 3">
    <name type="scientific">Micromonospora sediminicola</name>
    <dbReference type="NCBI Taxonomy" id="946078"/>
    <lineage>
        <taxon>Bacteria</taxon>
        <taxon>Bacillati</taxon>
        <taxon>Actinomycetota</taxon>
        <taxon>Actinomycetes</taxon>
        <taxon>Micromonosporales</taxon>
        <taxon>Micromonosporaceae</taxon>
        <taxon>Micromonospora</taxon>
    </lineage>
</organism>
<dbReference type="Gene3D" id="1.10.510.10">
    <property type="entry name" value="Transferase(Phosphotransferase) domain 1"/>
    <property type="match status" value="1"/>
</dbReference>
<accession>A0A1A9B2R5</accession>
<gene>
    <name evidence="2" type="ORF">GA0070622_0363</name>
</gene>
<dbReference type="Gene3D" id="1.20.58.840">
    <property type="match status" value="1"/>
</dbReference>
<feature type="domain" description="Aminoglycoside phosphotransferase" evidence="1">
    <location>
        <begin position="67"/>
        <end position="292"/>
    </location>
</feature>
<dbReference type="InterPro" id="IPR002575">
    <property type="entry name" value="Aminoglycoside_PTrfase"/>
</dbReference>
<keyword evidence="3" id="KW-1185">Reference proteome</keyword>
<dbReference type="InterPro" id="IPR011009">
    <property type="entry name" value="Kinase-like_dom_sf"/>
</dbReference>
<name>A0A1A9B2R5_9ACTN</name>
<dbReference type="SUPFAM" id="SSF56112">
    <property type="entry name" value="Protein kinase-like (PK-like)"/>
    <property type="match status" value="1"/>
</dbReference>
<evidence type="ECO:0000313" key="3">
    <source>
        <dbReference type="Proteomes" id="UP000199558"/>
    </source>
</evidence>
<reference evidence="3" key="1">
    <citation type="submission" date="2016-06" db="EMBL/GenBank/DDBJ databases">
        <authorList>
            <person name="Varghese N."/>
            <person name="Submissions Spin"/>
        </authorList>
    </citation>
    <scope>NUCLEOTIDE SEQUENCE [LARGE SCALE GENOMIC DNA]</scope>
    <source>
        <strain evidence="3">DSM 45794</strain>
    </source>
</reference>
<keyword evidence="2" id="KW-0808">Transferase</keyword>